<comment type="similarity">
    <text evidence="1">Belongs to the UDP-glycosyltransferase family.</text>
</comment>
<dbReference type="AlphaFoldDB" id="A0A7M7MKM0"/>
<evidence type="ECO:0000256" key="1">
    <source>
        <dbReference type="ARBA" id="ARBA00009995"/>
    </source>
</evidence>
<evidence type="ECO:0000256" key="2">
    <source>
        <dbReference type="ARBA" id="ARBA00022676"/>
    </source>
</evidence>
<accession>A0A7M7MKM0</accession>
<keyword evidence="4" id="KW-0472">Membrane</keyword>
<sequence>MKHNVTKLFFISCIVLFIVNQSECYKILAIVSTPSYSHQIPYQPLWLELHARGHEIVLVTTNPMQNINSPNFTQIDISTNYNSLRAIDFVKLRFEKVDWIEALERYILSLCSSFEVQVFNSTEMKKMYAPDSNIKFDVLLTEFLYMPAIYAFAYRFNASLIGLSSLGLLSINDFVLGGAILPSHEYFWENEGNTGINLPFYKRLYNFVKIWRLLLHVNFNIFPEEQKLAEQYFGPLPPLIDIMKNVSMIFINEADVLTPGRPILPNIVRFSSFHVSENPDPLPKNLQKFLDGAKEGFIYFSLGSNARSSAIPKEIKRIFCNVFAKLPYRVIWKYEEEDLLEKPKNVYIGSWLPQQSILAHPKIKLFIYQGGVQSSEETIRFAVPVIGLPILADQDYQVRRMEALGIGKYLEITTLTEDQLENAIYEIINNKKYKERILIIRDQIKDTPYDTVKHLAWWTEYVVRTKGAPHLRCTLALEPWYQRFDMDIVVFLAIVTFIIVLSLFSIIVKLLVYLYKMSQISTDKKQKIT</sequence>
<dbReference type="InterPro" id="IPR002213">
    <property type="entry name" value="UDP_glucos_trans"/>
</dbReference>
<dbReference type="Proteomes" id="UP000005203">
    <property type="component" value="Linkage group LG6"/>
</dbReference>
<evidence type="ECO:0000313" key="8">
    <source>
        <dbReference type="RefSeq" id="XP_026297082.1"/>
    </source>
</evidence>
<dbReference type="FunFam" id="3.40.50.2000:FF:000050">
    <property type="entry name" value="UDP-glucuronosyltransferase"/>
    <property type="match status" value="1"/>
</dbReference>
<dbReference type="GeneID" id="413043"/>
<reference evidence="6" key="1">
    <citation type="submission" date="2021-01" db="UniProtKB">
        <authorList>
            <consortium name="EnsemblMetazoa"/>
        </authorList>
    </citation>
    <scope>IDENTIFICATION</scope>
    <source>
        <strain evidence="6">DH4</strain>
    </source>
</reference>
<keyword evidence="4" id="KW-1133">Transmembrane helix</keyword>
<dbReference type="SUPFAM" id="SSF53756">
    <property type="entry name" value="UDP-Glycosyltransferase/glycogen phosphorylase"/>
    <property type="match status" value="1"/>
</dbReference>
<proteinExistence type="inferred from homology"/>
<keyword evidence="5" id="KW-0732">Signal</keyword>
<keyword evidence="4" id="KW-0812">Transmembrane</keyword>
<dbReference type="Pfam" id="PF00201">
    <property type="entry name" value="UDPGT"/>
    <property type="match status" value="1"/>
</dbReference>
<name>A0A7M7MKM0_APIME</name>
<dbReference type="EnsemblMetazoa" id="XM_026441297">
    <property type="protein sequence ID" value="XP_026297082"/>
    <property type="gene ID" value="LOC413043"/>
</dbReference>
<evidence type="ECO:0000256" key="4">
    <source>
        <dbReference type="SAM" id="Phobius"/>
    </source>
</evidence>
<organism evidence="6">
    <name type="scientific">Apis mellifera</name>
    <name type="common">Honeybee</name>
    <dbReference type="NCBI Taxonomy" id="7460"/>
    <lineage>
        <taxon>Eukaryota</taxon>
        <taxon>Metazoa</taxon>
        <taxon>Ecdysozoa</taxon>
        <taxon>Arthropoda</taxon>
        <taxon>Hexapoda</taxon>
        <taxon>Insecta</taxon>
        <taxon>Pterygota</taxon>
        <taxon>Neoptera</taxon>
        <taxon>Endopterygota</taxon>
        <taxon>Hymenoptera</taxon>
        <taxon>Apocrita</taxon>
        <taxon>Aculeata</taxon>
        <taxon>Apoidea</taxon>
        <taxon>Anthophila</taxon>
        <taxon>Apidae</taxon>
        <taxon>Apis</taxon>
    </lineage>
</organism>
<reference evidence="8" key="2">
    <citation type="submission" date="2025-04" db="UniProtKB">
        <authorList>
            <consortium name="RefSeq"/>
        </authorList>
    </citation>
    <scope>IDENTIFICATION</scope>
    <source>
        <strain evidence="8">DH4</strain>
        <tissue evidence="8">Whole body</tissue>
    </source>
</reference>
<evidence type="ECO:0000256" key="5">
    <source>
        <dbReference type="SAM" id="SignalP"/>
    </source>
</evidence>
<dbReference type="RefSeq" id="XP_026297082.1">
    <property type="nucleotide sequence ID" value="XM_026441297.1"/>
</dbReference>
<evidence type="ECO:0000256" key="3">
    <source>
        <dbReference type="ARBA" id="ARBA00022679"/>
    </source>
</evidence>
<feature type="transmembrane region" description="Helical" evidence="4">
    <location>
        <begin position="488"/>
        <end position="515"/>
    </location>
</feature>
<gene>
    <name evidence="8" type="primary">LOC413043</name>
</gene>
<dbReference type="InterPro" id="IPR050271">
    <property type="entry name" value="UDP-glycosyltransferase"/>
</dbReference>
<dbReference type="KEGG" id="ame:413043"/>
<evidence type="ECO:0000313" key="7">
    <source>
        <dbReference type="Proteomes" id="UP000005203"/>
    </source>
</evidence>
<dbReference type="CDD" id="cd03784">
    <property type="entry name" value="GT1_Gtf-like"/>
    <property type="match status" value="1"/>
</dbReference>
<dbReference type="Gene3D" id="3.40.50.2000">
    <property type="entry name" value="Glycogen Phosphorylase B"/>
    <property type="match status" value="2"/>
</dbReference>
<keyword evidence="3" id="KW-0808">Transferase</keyword>
<dbReference type="OMA" id="YMLAHRF"/>
<accession>A0A8B8GZD0</accession>
<feature type="signal peptide" evidence="5">
    <location>
        <begin position="1"/>
        <end position="24"/>
    </location>
</feature>
<keyword evidence="2" id="KW-0328">Glycosyltransferase</keyword>
<dbReference type="PANTHER" id="PTHR48043:SF159">
    <property type="entry name" value="EG:EG0003.4 PROTEIN-RELATED"/>
    <property type="match status" value="1"/>
</dbReference>
<dbReference type="PANTHER" id="PTHR48043">
    <property type="entry name" value="EG:EG0003.4 PROTEIN-RELATED"/>
    <property type="match status" value="1"/>
</dbReference>
<feature type="chain" id="PRO_5044660458" evidence="5">
    <location>
        <begin position="25"/>
        <end position="529"/>
    </location>
</feature>
<dbReference type="OrthoDB" id="5835829at2759"/>
<evidence type="ECO:0000313" key="6">
    <source>
        <dbReference type="EnsemblMetazoa" id="XP_026297082"/>
    </source>
</evidence>
<protein>
    <submittedName>
        <fullName evidence="8">UDP-glucuronosyltransferase 1-3</fullName>
    </submittedName>
</protein>
<keyword evidence="7" id="KW-1185">Reference proteome</keyword>
<dbReference type="GO" id="GO:0008194">
    <property type="term" value="F:UDP-glycosyltransferase activity"/>
    <property type="evidence" value="ECO:0007669"/>
    <property type="project" value="InterPro"/>
</dbReference>